<dbReference type="EMBL" id="JAMBOL010000036">
    <property type="protein sequence ID" value="MCM3716371.1"/>
    <property type="molecule type" value="Genomic_DNA"/>
</dbReference>
<comment type="caution">
    <text evidence="1">The sequence shown here is derived from an EMBL/GenBank/DDBJ whole genome shotgun (WGS) entry which is preliminary data.</text>
</comment>
<sequence>MSIIEKLSLHKYSHLAVINEPADYELFPHQPSTLAEHHDAIFIFIETLAEMISYTEQVIARQALAEKGYLFFAYPKKGNKRYSTSIHRDEIFPAMNVDEDGYVAGSDLKFSRMVSMDETFTVIGLKREKKKAKKTTAPSQQVADYEQHVKDVEALLAAHPKELAFYQSLTPGYQKDWARHIFSARQQKTRDKRQQEMIEILSQNYKSIALYRQREK</sequence>
<organism evidence="1 2">
    <name type="scientific">Halalkalibacter oceani</name>
    <dbReference type="NCBI Taxonomy" id="1653776"/>
    <lineage>
        <taxon>Bacteria</taxon>
        <taxon>Bacillati</taxon>
        <taxon>Bacillota</taxon>
        <taxon>Bacilli</taxon>
        <taxon>Bacillales</taxon>
        <taxon>Bacillaceae</taxon>
        <taxon>Halalkalibacter</taxon>
    </lineage>
</organism>
<accession>A0A9X2DTG7</accession>
<dbReference type="AlphaFoldDB" id="A0A9X2DTG7"/>
<name>A0A9X2DTG7_9BACI</name>
<dbReference type="Proteomes" id="UP001139179">
    <property type="component" value="Unassembled WGS sequence"/>
</dbReference>
<evidence type="ECO:0000313" key="2">
    <source>
        <dbReference type="Proteomes" id="UP001139179"/>
    </source>
</evidence>
<reference evidence="1" key="1">
    <citation type="submission" date="2022-05" db="EMBL/GenBank/DDBJ databases">
        <title>Comparative Genomics of Spacecraft Associated Microbes.</title>
        <authorList>
            <person name="Tran M.T."/>
            <person name="Wright A."/>
            <person name="Seuylemezian A."/>
            <person name="Eisen J."/>
            <person name="Coil D."/>
        </authorList>
    </citation>
    <scope>NUCLEOTIDE SEQUENCE</scope>
    <source>
        <strain evidence="1">214.1.1</strain>
    </source>
</reference>
<dbReference type="RefSeq" id="WP_251225029.1">
    <property type="nucleotide sequence ID" value="NZ_JAMBOL010000036.1"/>
</dbReference>
<protein>
    <submittedName>
        <fullName evidence="1">YdeI/OmpD-associated family protein</fullName>
    </submittedName>
</protein>
<gene>
    <name evidence="1" type="ORF">M3202_20200</name>
</gene>
<evidence type="ECO:0000313" key="1">
    <source>
        <dbReference type="EMBL" id="MCM3716371.1"/>
    </source>
</evidence>
<keyword evidence="2" id="KW-1185">Reference proteome</keyword>
<dbReference type="Pfam" id="PF13376">
    <property type="entry name" value="OmdA"/>
    <property type="match status" value="1"/>
</dbReference>
<proteinExistence type="predicted"/>